<protein>
    <recommendedName>
        <fullName evidence="4">DUF4105 domain-containing protein</fullName>
    </recommendedName>
</protein>
<feature type="compositionally biased region" description="Polar residues" evidence="1">
    <location>
        <begin position="456"/>
        <end position="470"/>
    </location>
</feature>
<dbReference type="Proteomes" id="UP001597440">
    <property type="component" value="Unassembled WGS sequence"/>
</dbReference>
<feature type="region of interest" description="Disordered" evidence="1">
    <location>
        <begin position="426"/>
        <end position="470"/>
    </location>
</feature>
<sequence>MRTNKTIRFIPAWLILLLLLIQASCKNDDIVPKLEMQTNHSIGITELQKIYLKKNIKEKTKEDFKEGSSINYEPDWSSVKQEIIDDSTTYFLVRVKPVVDDGKERREVTTINSIPFLLFSNTDRVFIGKFLVIDSNIESQFLKNGTLKLKDLITNHTSLFVYKDGTVLSDKNNQANRISKLTSTSRSQSCITIVTCDWYTDCQGTLYLATSPYGTCNVPASSSPCDYSAAWSQRASIIDIVCNDDPTPPGGDNGGGSGTGTWTPSSEWAADVSLNLLEEAPGDIITDIKSYLSVFNRNQGIYLTIYVEQPKYNSRDTWSGFPTDPNVGHTWVALNQGNVTRVVGFYPSSSVNPFTKNTSPSVLVDDSGHAASVSFSFNVPATNTVNVLNTISSYNTLYNLDSYNCTTFAIDVAKAGGLNLPSTSGRWPGGGGFNPGDLGQDLRTFRPPSRGHSFRTPRSGSTFVSTSNSN</sequence>
<proteinExistence type="predicted"/>
<dbReference type="RefSeq" id="WP_210353601.1">
    <property type="nucleotide sequence ID" value="NZ_JAEQMU010000001.1"/>
</dbReference>
<reference evidence="3" key="1">
    <citation type="journal article" date="2019" name="Int. J. Syst. Evol. Microbiol.">
        <title>The Global Catalogue of Microorganisms (GCM) 10K type strain sequencing project: providing services to taxonomists for standard genome sequencing and annotation.</title>
        <authorList>
            <consortium name="The Broad Institute Genomics Platform"/>
            <consortium name="The Broad Institute Genome Sequencing Center for Infectious Disease"/>
            <person name="Wu L."/>
            <person name="Ma J."/>
        </authorList>
    </citation>
    <scope>NUCLEOTIDE SEQUENCE [LARGE SCALE GENOMIC DNA]</scope>
    <source>
        <strain evidence="3">KCTC 52298</strain>
    </source>
</reference>
<gene>
    <name evidence="2" type="ORF">ACFSQW_12620</name>
</gene>
<evidence type="ECO:0000313" key="2">
    <source>
        <dbReference type="EMBL" id="MFD2555242.1"/>
    </source>
</evidence>
<name>A0ABW5L231_9SPHI</name>
<organism evidence="2 3">
    <name type="scientific">Sphingobacterium tabacisoli</name>
    <dbReference type="NCBI Taxonomy" id="2044855"/>
    <lineage>
        <taxon>Bacteria</taxon>
        <taxon>Pseudomonadati</taxon>
        <taxon>Bacteroidota</taxon>
        <taxon>Sphingobacteriia</taxon>
        <taxon>Sphingobacteriales</taxon>
        <taxon>Sphingobacteriaceae</taxon>
        <taxon>Sphingobacterium</taxon>
    </lineage>
</organism>
<evidence type="ECO:0000313" key="3">
    <source>
        <dbReference type="Proteomes" id="UP001597440"/>
    </source>
</evidence>
<evidence type="ECO:0000256" key="1">
    <source>
        <dbReference type="SAM" id="MobiDB-lite"/>
    </source>
</evidence>
<accession>A0ABW5L231</accession>
<dbReference type="EMBL" id="JBHULD010000014">
    <property type="protein sequence ID" value="MFD2555242.1"/>
    <property type="molecule type" value="Genomic_DNA"/>
</dbReference>
<comment type="caution">
    <text evidence="2">The sequence shown here is derived from an EMBL/GenBank/DDBJ whole genome shotgun (WGS) entry which is preliminary data.</text>
</comment>
<evidence type="ECO:0008006" key="4">
    <source>
        <dbReference type="Google" id="ProtNLM"/>
    </source>
</evidence>
<keyword evidence="3" id="KW-1185">Reference proteome</keyword>